<dbReference type="EMBL" id="JACVVK020000763">
    <property type="protein sequence ID" value="KAK7448171.1"/>
    <property type="molecule type" value="Genomic_DNA"/>
</dbReference>
<comment type="caution">
    <text evidence="1">The sequence shown here is derived from an EMBL/GenBank/DDBJ whole genome shotgun (WGS) entry which is preliminary data.</text>
</comment>
<organism evidence="1 2">
    <name type="scientific">Batillaria attramentaria</name>
    <dbReference type="NCBI Taxonomy" id="370345"/>
    <lineage>
        <taxon>Eukaryota</taxon>
        <taxon>Metazoa</taxon>
        <taxon>Spiralia</taxon>
        <taxon>Lophotrochozoa</taxon>
        <taxon>Mollusca</taxon>
        <taxon>Gastropoda</taxon>
        <taxon>Caenogastropoda</taxon>
        <taxon>Sorbeoconcha</taxon>
        <taxon>Cerithioidea</taxon>
        <taxon>Batillariidae</taxon>
        <taxon>Batillaria</taxon>
    </lineage>
</organism>
<gene>
    <name evidence="1" type="ORF">BaRGS_00040129</name>
</gene>
<keyword evidence="2" id="KW-1185">Reference proteome</keyword>
<evidence type="ECO:0000313" key="2">
    <source>
        <dbReference type="Proteomes" id="UP001519460"/>
    </source>
</evidence>
<name>A0ABD0J1I0_9CAEN</name>
<protein>
    <submittedName>
        <fullName evidence="1">Uncharacterized protein</fullName>
    </submittedName>
</protein>
<dbReference type="AlphaFoldDB" id="A0ABD0J1I0"/>
<proteinExistence type="predicted"/>
<dbReference type="Proteomes" id="UP001519460">
    <property type="component" value="Unassembled WGS sequence"/>
</dbReference>
<evidence type="ECO:0000313" key="1">
    <source>
        <dbReference type="EMBL" id="KAK7448171.1"/>
    </source>
</evidence>
<sequence length="150" mass="16549">MRHSATTRRVSKISSVTIGLQGFNLVLTGGGVRSLDVPMSRVLMVIVIKCSRARGRDMAQLFTAEPEIRNQSRAQFPTDTDTMTVNILKFPTQTPLHLRAPPPPPPHTPCLFESRCYWVQDVKPLTPIRLIKESVTVKLAARAETAGCVG</sequence>
<accession>A0ABD0J1I0</accession>
<reference evidence="1 2" key="1">
    <citation type="journal article" date="2023" name="Sci. Data">
        <title>Genome assembly of the Korean intertidal mud-creeper Batillaria attramentaria.</title>
        <authorList>
            <person name="Patra A.K."/>
            <person name="Ho P.T."/>
            <person name="Jun S."/>
            <person name="Lee S.J."/>
            <person name="Kim Y."/>
            <person name="Won Y.J."/>
        </authorList>
    </citation>
    <scope>NUCLEOTIDE SEQUENCE [LARGE SCALE GENOMIC DNA]</scope>
    <source>
        <strain evidence="1">Wonlab-2016</strain>
    </source>
</reference>